<feature type="domain" description="RCK N-terminal" evidence="7">
    <location>
        <begin position="1"/>
        <end position="119"/>
    </location>
</feature>
<proteinExistence type="predicted"/>
<dbReference type="GO" id="GO:0005886">
    <property type="term" value="C:plasma membrane"/>
    <property type="evidence" value="ECO:0007669"/>
    <property type="project" value="InterPro"/>
</dbReference>
<dbReference type="Gene3D" id="3.30.70.1450">
    <property type="entry name" value="Regulator of K+ conductance, C-terminal domain"/>
    <property type="match status" value="1"/>
</dbReference>
<dbReference type="Gene3D" id="3.40.50.720">
    <property type="entry name" value="NAD(P)-binding Rossmann-like Domain"/>
    <property type="match status" value="1"/>
</dbReference>
<feature type="domain" description="RCK C-terminal" evidence="8">
    <location>
        <begin position="139"/>
        <end position="220"/>
    </location>
</feature>
<gene>
    <name evidence="9" type="primary">trkA</name>
    <name evidence="9" type="ORF">C446_09750</name>
</gene>
<reference evidence="9 10" key="1">
    <citation type="journal article" date="2014" name="PLoS Genet.">
        <title>Phylogenetically driven sequencing of extremely halophilic archaea reveals strategies for static and dynamic osmo-response.</title>
        <authorList>
            <person name="Becker E.A."/>
            <person name="Seitzer P.M."/>
            <person name="Tritt A."/>
            <person name="Larsen D."/>
            <person name="Krusor M."/>
            <person name="Yao A.I."/>
            <person name="Wu D."/>
            <person name="Madern D."/>
            <person name="Eisen J.A."/>
            <person name="Darling A.E."/>
            <person name="Facciotti M.T."/>
        </authorList>
    </citation>
    <scope>NUCLEOTIDE SEQUENCE [LARGE SCALE GENOMIC DNA]</scope>
    <source>
        <strain evidence="9 10">JCM 10879</strain>
    </source>
</reference>
<protein>
    <submittedName>
        <fullName evidence="9">Potassium transporter peripheral membrane component</fullName>
    </submittedName>
</protein>
<dbReference type="STRING" id="1227454.C446_09750"/>
<evidence type="ECO:0000256" key="4">
    <source>
        <dbReference type="ARBA" id="ARBA00022958"/>
    </source>
</evidence>
<dbReference type="Pfam" id="PF02254">
    <property type="entry name" value="TrkA_N"/>
    <property type="match status" value="1"/>
</dbReference>
<dbReference type="NCBIfam" id="NF007034">
    <property type="entry name" value="PRK09496.2-1"/>
    <property type="match status" value="1"/>
</dbReference>
<evidence type="ECO:0000256" key="3">
    <source>
        <dbReference type="ARBA" id="ARBA00022538"/>
    </source>
</evidence>
<dbReference type="PANTHER" id="PTHR43833:SF5">
    <property type="entry name" value="TRK SYSTEM POTASSIUM UPTAKE PROTEIN TRKA"/>
    <property type="match status" value="1"/>
</dbReference>
<dbReference type="InterPro" id="IPR036721">
    <property type="entry name" value="RCK_C_sf"/>
</dbReference>
<keyword evidence="6" id="KW-0406">Ion transport</keyword>
<dbReference type="GO" id="GO:0015079">
    <property type="term" value="F:potassium ion transmembrane transporter activity"/>
    <property type="evidence" value="ECO:0007669"/>
    <property type="project" value="InterPro"/>
</dbReference>
<keyword evidence="4" id="KW-0630">Potassium</keyword>
<dbReference type="Proteomes" id="UP000011607">
    <property type="component" value="Unassembled WGS sequence"/>
</dbReference>
<evidence type="ECO:0000313" key="10">
    <source>
        <dbReference type="Proteomes" id="UP000011607"/>
    </source>
</evidence>
<accession>M0M2H5</accession>
<keyword evidence="10" id="KW-1185">Reference proteome</keyword>
<dbReference type="PROSITE" id="PS51201">
    <property type="entry name" value="RCK_N"/>
    <property type="match status" value="1"/>
</dbReference>
<dbReference type="eggNOG" id="arCOG01959">
    <property type="taxonomic scope" value="Archaea"/>
</dbReference>
<dbReference type="InterPro" id="IPR050721">
    <property type="entry name" value="Trk_Ktr_HKT_K-transport"/>
</dbReference>
<keyword evidence="3" id="KW-0633">Potassium transport</keyword>
<name>M0M2H5_9EURY</name>
<evidence type="ECO:0000256" key="1">
    <source>
        <dbReference type="ARBA" id="ARBA00003660"/>
    </source>
</evidence>
<dbReference type="SUPFAM" id="SSF116726">
    <property type="entry name" value="TrkA C-terminal domain-like"/>
    <property type="match status" value="1"/>
</dbReference>
<keyword evidence="5" id="KW-0520">NAD</keyword>
<dbReference type="Pfam" id="PF02080">
    <property type="entry name" value="TrkA_C"/>
    <property type="match status" value="1"/>
</dbReference>
<dbReference type="InterPro" id="IPR003148">
    <property type="entry name" value="RCK_N"/>
</dbReference>
<dbReference type="SUPFAM" id="SSF51735">
    <property type="entry name" value="NAD(P)-binding Rossmann-fold domains"/>
    <property type="match status" value="1"/>
</dbReference>
<evidence type="ECO:0000256" key="6">
    <source>
        <dbReference type="ARBA" id="ARBA00023065"/>
    </source>
</evidence>
<dbReference type="InterPro" id="IPR006037">
    <property type="entry name" value="RCK_C"/>
</dbReference>
<dbReference type="InterPro" id="IPR036291">
    <property type="entry name" value="NAD(P)-bd_dom_sf"/>
</dbReference>
<dbReference type="PROSITE" id="PS51202">
    <property type="entry name" value="RCK_C"/>
    <property type="match status" value="1"/>
</dbReference>
<evidence type="ECO:0000259" key="8">
    <source>
        <dbReference type="PROSITE" id="PS51202"/>
    </source>
</evidence>
<evidence type="ECO:0000256" key="2">
    <source>
        <dbReference type="ARBA" id="ARBA00022448"/>
    </source>
</evidence>
<keyword evidence="2" id="KW-0813">Transport</keyword>
<dbReference type="PRINTS" id="PR00335">
    <property type="entry name" value="KUPTAKETRKA"/>
</dbReference>
<dbReference type="EMBL" id="AOMA01000094">
    <property type="protein sequence ID" value="EMA38600.1"/>
    <property type="molecule type" value="Genomic_DNA"/>
</dbReference>
<dbReference type="AlphaFoldDB" id="M0M2H5"/>
<dbReference type="PANTHER" id="PTHR43833">
    <property type="entry name" value="POTASSIUM CHANNEL PROTEIN 2-RELATED-RELATED"/>
    <property type="match status" value="1"/>
</dbReference>
<comment type="caution">
    <text evidence="9">The sequence shown here is derived from an EMBL/GenBank/DDBJ whole genome shotgun (WGS) entry which is preliminary data.</text>
</comment>
<feature type="non-terminal residue" evidence="9">
    <location>
        <position position="232"/>
    </location>
</feature>
<evidence type="ECO:0000259" key="7">
    <source>
        <dbReference type="PROSITE" id="PS51201"/>
    </source>
</evidence>
<evidence type="ECO:0000256" key="5">
    <source>
        <dbReference type="ARBA" id="ARBA00023027"/>
    </source>
</evidence>
<comment type="function">
    <text evidence="1">Part of a potassium transport system.</text>
</comment>
<dbReference type="RefSeq" id="WP_006672867.1">
    <property type="nucleotide sequence ID" value="NZ_AOMA01000094.1"/>
</dbReference>
<sequence>MRIVIVGAGEVGRAIASNLEDSHDIVVIDRDPEVVEELTYALDVLALQGDGTELGTLEEADVSAADLAIACTDDDEANVVICGAVKTASDAFTIARVRRRSLLETWEGSQGAFGVDFMVCTDLLTARTIVRISDLPATQDVDAFVGGLVRMAEFEIGSESPIAGLTVEDADCYESLTFAGVFRGEEMIVATGETEIRPGDRIVVIGSSASVSDFATDVVPAMTDDGNEVVVV</sequence>
<organism evidence="9 10">
    <name type="scientific">Halobiforma nitratireducens JCM 10879</name>
    <dbReference type="NCBI Taxonomy" id="1227454"/>
    <lineage>
        <taxon>Archaea</taxon>
        <taxon>Methanobacteriati</taxon>
        <taxon>Methanobacteriota</taxon>
        <taxon>Stenosarchaea group</taxon>
        <taxon>Halobacteria</taxon>
        <taxon>Halobacteriales</taxon>
        <taxon>Natrialbaceae</taxon>
        <taxon>Halobiforma</taxon>
    </lineage>
</organism>
<dbReference type="OrthoDB" id="27588at2157"/>
<dbReference type="InterPro" id="IPR006036">
    <property type="entry name" value="K_uptake_TrkA"/>
</dbReference>
<evidence type="ECO:0000313" key="9">
    <source>
        <dbReference type="EMBL" id="EMA38600.1"/>
    </source>
</evidence>